<keyword evidence="2" id="KW-1185">Reference proteome</keyword>
<protein>
    <submittedName>
        <fullName evidence="3">Uncharacterized protein LOC105364772 isoform X1</fullName>
    </submittedName>
</protein>
<organism evidence="2 3">
    <name type="scientific">Ceratosolen solmsi marchali</name>
    <dbReference type="NCBI Taxonomy" id="326594"/>
    <lineage>
        <taxon>Eukaryota</taxon>
        <taxon>Metazoa</taxon>
        <taxon>Ecdysozoa</taxon>
        <taxon>Arthropoda</taxon>
        <taxon>Hexapoda</taxon>
        <taxon>Insecta</taxon>
        <taxon>Pterygota</taxon>
        <taxon>Neoptera</taxon>
        <taxon>Endopterygota</taxon>
        <taxon>Hymenoptera</taxon>
        <taxon>Apocrita</taxon>
        <taxon>Proctotrupomorpha</taxon>
        <taxon>Chalcidoidea</taxon>
        <taxon>Agaonidae</taxon>
        <taxon>Agaoninae</taxon>
        <taxon>Ceratosolen</taxon>
    </lineage>
</organism>
<reference evidence="3" key="1">
    <citation type="submission" date="2025-08" db="UniProtKB">
        <authorList>
            <consortium name="RefSeq"/>
        </authorList>
    </citation>
    <scope>IDENTIFICATION</scope>
</reference>
<evidence type="ECO:0000313" key="3">
    <source>
        <dbReference type="RefSeq" id="XP_011501097.1"/>
    </source>
</evidence>
<evidence type="ECO:0000259" key="1">
    <source>
        <dbReference type="Pfam" id="PF08242"/>
    </source>
</evidence>
<sequence>MNEVKEYLEAHELQTRDAADIIEEFGDEINTMHGKCIDIGCGPASVTRELFMQKLPADATVIGSDISKKMIDYAKVTHADEKRLSFIEFNIEVENLPSNLINTYDNAVSFYCLHWCQNTRKAFENIYKLLRPGGKGLVLFLAHNTGFDGYLQLYDDVQYKPYMKDVSKYIPYFQHCDNPRATLKKILEESGFEVLHCSFREKTFIFKNLQILKTECFIEHVHAVNPFIQRMPDDTKKRFKNDLLYEIVSRKISFVTKDKELKEERKILDRYYVLIAYVKKPTI</sequence>
<dbReference type="CDD" id="cd02440">
    <property type="entry name" value="AdoMet_MTases"/>
    <property type="match status" value="1"/>
</dbReference>
<dbReference type="PANTHER" id="PTHR43861">
    <property type="entry name" value="TRANS-ACONITATE 2-METHYLTRANSFERASE-RELATED"/>
    <property type="match status" value="1"/>
</dbReference>
<gene>
    <name evidence="3" type="primary">LOC105364772</name>
</gene>
<dbReference type="InterPro" id="IPR013217">
    <property type="entry name" value="Methyltransf_12"/>
</dbReference>
<dbReference type="Gene3D" id="3.40.50.150">
    <property type="entry name" value="Vaccinia Virus protein VP39"/>
    <property type="match status" value="1"/>
</dbReference>
<dbReference type="PANTHER" id="PTHR43861:SF1">
    <property type="entry name" value="TRANS-ACONITATE 2-METHYLTRANSFERASE"/>
    <property type="match status" value="1"/>
</dbReference>
<dbReference type="Pfam" id="PF08242">
    <property type="entry name" value="Methyltransf_12"/>
    <property type="match status" value="1"/>
</dbReference>
<dbReference type="SUPFAM" id="SSF53335">
    <property type="entry name" value="S-adenosyl-L-methionine-dependent methyltransferases"/>
    <property type="match status" value="1"/>
</dbReference>
<dbReference type="AlphaFoldDB" id="A0AAJ6YN06"/>
<dbReference type="RefSeq" id="XP_011501097.1">
    <property type="nucleotide sequence ID" value="XM_011502795.1"/>
</dbReference>
<dbReference type="CTD" id="34977"/>
<dbReference type="KEGG" id="csol:105364772"/>
<dbReference type="Proteomes" id="UP000695007">
    <property type="component" value="Unplaced"/>
</dbReference>
<dbReference type="GeneID" id="105364772"/>
<accession>A0AAJ6YN06</accession>
<feature type="domain" description="Methyltransferase type 12" evidence="1">
    <location>
        <begin position="37"/>
        <end position="135"/>
    </location>
</feature>
<name>A0AAJ6YN06_9HYME</name>
<evidence type="ECO:0000313" key="2">
    <source>
        <dbReference type="Proteomes" id="UP000695007"/>
    </source>
</evidence>
<dbReference type="InterPro" id="IPR029063">
    <property type="entry name" value="SAM-dependent_MTases_sf"/>
</dbReference>
<proteinExistence type="predicted"/>